<dbReference type="InterPro" id="IPR005754">
    <property type="entry name" value="Sortase"/>
</dbReference>
<dbReference type="Gene3D" id="2.40.260.10">
    <property type="entry name" value="Sortase"/>
    <property type="match status" value="1"/>
</dbReference>
<accession>A0ABU9MRW3</accession>
<name>A0ABU9MRW3_9GAMM</name>
<dbReference type="CDD" id="cd05828">
    <property type="entry name" value="Sortase_D_1"/>
    <property type="match status" value="1"/>
</dbReference>
<dbReference type="Pfam" id="PF04203">
    <property type="entry name" value="Sortase"/>
    <property type="match status" value="1"/>
</dbReference>
<dbReference type="GO" id="GO:0016787">
    <property type="term" value="F:hydrolase activity"/>
    <property type="evidence" value="ECO:0007669"/>
    <property type="project" value="UniProtKB-KW"/>
</dbReference>
<dbReference type="NCBIfam" id="TIGR03784">
    <property type="entry name" value="marine_sortase"/>
    <property type="match status" value="1"/>
</dbReference>
<proteinExistence type="predicted"/>
<reference evidence="2 3" key="1">
    <citation type="submission" date="2024-03" db="EMBL/GenBank/DDBJ databases">
        <title>Pseudoalteromonas qingdaonensis sp. nov., isolated from the intestines of marine benthic organisms.</title>
        <authorList>
            <person name="Lin X."/>
            <person name="Fang S."/>
            <person name="Hu X."/>
        </authorList>
    </citation>
    <scope>NUCLEOTIDE SEQUENCE [LARGE SCALE GENOMIC DNA]</scope>
    <source>
        <strain evidence="2 3">YIC-827</strain>
    </source>
</reference>
<dbReference type="SUPFAM" id="SSF63817">
    <property type="entry name" value="Sortase"/>
    <property type="match status" value="1"/>
</dbReference>
<organism evidence="2 3">
    <name type="scientific">Pseudoalteromonas qingdaonensis</name>
    <dbReference type="NCBI Taxonomy" id="3131913"/>
    <lineage>
        <taxon>Bacteria</taxon>
        <taxon>Pseudomonadati</taxon>
        <taxon>Pseudomonadota</taxon>
        <taxon>Gammaproteobacteria</taxon>
        <taxon>Alteromonadales</taxon>
        <taxon>Pseudoalteromonadaceae</taxon>
        <taxon>Pseudoalteromonas</taxon>
    </lineage>
</organism>
<keyword evidence="1 2" id="KW-0378">Hydrolase</keyword>
<evidence type="ECO:0000313" key="2">
    <source>
        <dbReference type="EMBL" id="MEM0514050.1"/>
    </source>
</evidence>
<dbReference type="RefSeq" id="WP_342675589.1">
    <property type="nucleotide sequence ID" value="NZ_JBCGCU010000001.1"/>
</dbReference>
<gene>
    <name evidence="2" type="ORF">WCN91_01115</name>
</gene>
<protein>
    <submittedName>
        <fullName evidence="2">Class GN sortase</fullName>
        <ecNumber evidence="2">3.4.22.-</ecNumber>
    </submittedName>
</protein>
<comment type="caution">
    <text evidence="2">The sequence shown here is derived from an EMBL/GenBank/DDBJ whole genome shotgun (WGS) entry which is preliminary data.</text>
</comment>
<evidence type="ECO:0000313" key="3">
    <source>
        <dbReference type="Proteomes" id="UP001447008"/>
    </source>
</evidence>
<dbReference type="EC" id="3.4.22.-" evidence="2"/>
<dbReference type="InterPro" id="IPR041999">
    <property type="entry name" value="Sortase_D_1"/>
</dbReference>
<dbReference type="EMBL" id="JBCGCU010000001">
    <property type="protein sequence ID" value="MEM0514050.1"/>
    <property type="molecule type" value="Genomic_DNA"/>
</dbReference>
<dbReference type="InterPro" id="IPR022445">
    <property type="entry name" value="Sortase_proteobact_type"/>
</dbReference>
<dbReference type="InterPro" id="IPR023365">
    <property type="entry name" value="Sortase_dom-sf"/>
</dbReference>
<keyword evidence="3" id="KW-1185">Reference proteome</keyword>
<evidence type="ECO:0000256" key="1">
    <source>
        <dbReference type="ARBA" id="ARBA00022801"/>
    </source>
</evidence>
<sequence length="205" mass="21947">MAKGKRVAARASYWRYGAIALFALGASFFAQGAYMQSKAWLAQWLIERAWQQSLAAPGANIPPWYYADTHVVAKLSAPHLALERFVLAGSSGRNLAFAPTHDEAFGPLGGEGASVIAAHNDTHFAFLRHVQVGDELSLTLRDGRTLSYRIDSKQVVHQSDTQAAAASGLHLVTCYPFNSPVAGTELRLLVSASLISSSSSSTTNA</sequence>
<dbReference type="Proteomes" id="UP001447008">
    <property type="component" value="Unassembled WGS sequence"/>
</dbReference>